<dbReference type="PIRSF" id="PIRSF010312">
    <property type="entry name" value="Sulphur_oxidation_SoxY"/>
    <property type="match status" value="1"/>
</dbReference>
<dbReference type="Gene3D" id="2.60.40.2470">
    <property type="entry name" value="SoxY domain"/>
    <property type="match status" value="1"/>
</dbReference>
<evidence type="ECO:0000259" key="1">
    <source>
        <dbReference type="Pfam" id="PF13501"/>
    </source>
</evidence>
<proteinExistence type="predicted"/>
<dbReference type="InterPro" id="IPR016568">
    <property type="entry name" value="Sulphur_oxidation_SoxY"/>
</dbReference>
<dbReference type="InterPro" id="IPR032711">
    <property type="entry name" value="SoxY"/>
</dbReference>
<dbReference type="PATRIC" id="fig|1280950.3.peg.422"/>
<organism evidence="2 3">
    <name type="scientific">Hyphomonas johnsonii MHS-2</name>
    <dbReference type="NCBI Taxonomy" id="1280950"/>
    <lineage>
        <taxon>Bacteria</taxon>
        <taxon>Pseudomonadati</taxon>
        <taxon>Pseudomonadota</taxon>
        <taxon>Alphaproteobacteria</taxon>
        <taxon>Hyphomonadales</taxon>
        <taxon>Hyphomonadaceae</taxon>
        <taxon>Hyphomonas</taxon>
    </lineage>
</organism>
<accession>A0A059FTV3</accession>
<dbReference type="STRING" id="1280950.HJO_02055"/>
<feature type="domain" description="Ig-like SoxY" evidence="1">
    <location>
        <begin position="44"/>
        <end position="153"/>
    </location>
</feature>
<reference evidence="2 3" key="1">
    <citation type="journal article" date="2014" name="Antonie Van Leeuwenhoek">
        <title>Hyphomonas beringensis sp. nov. and Hyphomonas chukchiensis sp. nov., isolated from surface seawater of the Bering Sea and Chukchi Sea.</title>
        <authorList>
            <person name="Li C."/>
            <person name="Lai Q."/>
            <person name="Li G."/>
            <person name="Dong C."/>
            <person name="Wang J."/>
            <person name="Liao Y."/>
            <person name="Shao Z."/>
        </authorList>
    </citation>
    <scope>NUCLEOTIDE SEQUENCE [LARGE SCALE GENOMIC DNA]</scope>
    <source>
        <strain evidence="2 3">MHS-2</strain>
    </source>
</reference>
<evidence type="ECO:0000313" key="2">
    <source>
        <dbReference type="EMBL" id="KCZ94120.1"/>
    </source>
</evidence>
<keyword evidence="3" id="KW-1185">Reference proteome</keyword>
<evidence type="ECO:0000313" key="3">
    <source>
        <dbReference type="Proteomes" id="UP000025171"/>
    </source>
</evidence>
<dbReference type="eggNOG" id="COG5501">
    <property type="taxonomic scope" value="Bacteria"/>
</dbReference>
<comment type="caution">
    <text evidence="2">The sequence shown here is derived from an EMBL/GenBank/DDBJ whole genome shotgun (WGS) entry which is preliminary data.</text>
</comment>
<protein>
    <submittedName>
        <fullName evidence="2">Sulfur oxidation protein SoxY</fullName>
    </submittedName>
</protein>
<dbReference type="InterPro" id="IPR030997">
    <property type="entry name" value="SoxY_para_1"/>
</dbReference>
<name>A0A059FTV3_9PROT</name>
<sequence length="156" mass="16685">MRMTSDLSFPERRTLIRLGAASMIVSAIPLTALADPADLTSAQRRLFGDREIKQGRVTLKLPAIAENGYSVPLSVDVDSPMTESDHVRQIAIFSPRNPIAEIVRFELGPRAGRASVSTRIRLGGTQTVQAVAELSDGSLWSGAAKTVVTLAACVVL</sequence>
<dbReference type="Proteomes" id="UP000025171">
    <property type="component" value="Unassembled WGS sequence"/>
</dbReference>
<dbReference type="NCBIfam" id="TIGR04487">
    <property type="entry name" value="SoxY_para_1"/>
    <property type="match status" value="1"/>
</dbReference>
<dbReference type="InterPro" id="IPR038162">
    <property type="entry name" value="SoxY_sf"/>
</dbReference>
<dbReference type="Pfam" id="PF13501">
    <property type="entry name" value="SoxY"/>
    <property type="match status" value="1"/>
</dbReference>
<dbReference type="EMBL" id="ARYK01000001">
    <property type="protein sequence ID" value="KCZ94120.1"/>
    <property type="molecule type" value="Genomic_DNA"/>
</dbReference>
<dbReference type="AlphaFoldDB" id="A0A059FTV3"/>
<gene>
    <name evidence="2" type="ORF">HJO_02055</name>
</gene>